<evidence type="ECO:0000313" key="3">
    <source>
        <dbReference type="EMBL" id="KAK3058795.1"/>
    </source>
</evidence>
<feature type="compositionally biased region" description="Polar residues" evidence="1">
    <location>
        <begin position="1"/>
        <end position="24"/>
    </location>
</feature>
<dbReference type="Pfam" id="PF00596">
    <property type="entry name" value="Aldolase_II"/>
    <property type="match status" value="1"/>
</dbReference>
<comment type="caution">
    <text evidence="3">The sequence shown here is derived from an EMBL/GenBank/DDBJ whole genome shotgun (WGS) entry which is preliminary data.</text>
</comment>
<evidence type="ECO:0000313" key="4">
    <source>
        <dbReference type="Proteomes" id="UP001271007"/>
    </source>
</evidence>
<dbReference type="InterPro" id="IPR051017">
    <property type="entry name" value="Aldolase-II_Adducin_sf"/>
</dbReference>
<dbReference type="Gene3D" id="3.40.225.10">
    <property type="entry name" value="Class II aldolase/adducin N-terminal domain"/>
    <property type="match status" value="1"/>
</dbReference>
<accession>A0AAJ0GJH1</accession>
<dbReference type="PANTHER" id="PTHR10672:SF41">
    <property type="entry name" value="CLASS II ALDOLASE_ADDUCIN DOMAIN PROTEIN (AFU_ORTHOLOGUE AFUA_3G01330)"/>
    <property type="match status" value="1"/>
</dbReference>
<reference evidence="3" key="1">
    <citation type="submission" date="2023-04" db="EMBL/GenBank/DDBJ databases">
        <title>Black Yeasts Isolated from many extreme environments.</title>
        <authorList>
            <person name="Coleine C."/>
            <person name="Stajich J.E."/>
            <person name="Selbmann L."/>
        </authorList>
    </citation>
    <scope>NUCLEOTIDE SEQUENCE</scope>
    <source>
        <strain evidence="3">CCFEE 5312</strain>
    </source>
</reference>
<dbReference type="EMBL" id="JAWDJX010000001">
    <property type="protein sequence ID" value="KAK3058795.1"/>
    <property type="molecule type" value="Genomic_DNA"/>
</dbReference>
<sequence length="298" mass="32513">MATQTLTQTTEHSIPLALSQSATDKSNKSDKFTKTAGQDVGFLSPPELEFNNKYEEREYIKGRLAGAYRIFGHYGLNEGVAGHITVRDPIEPNTFWVNPFGVDFNLITKSDLLRVSHDGAILDHGRVKVLNKAAFLIHGAIHAARPDVLCAAHTHSVNGRAFCALGRELDPIGLESCIFYDDHVVFTGKGVVLASDEGDDIAVALGEKKAALLRNHGLLTVGETIEEAVNWFYLLDRVCKVQLLADAAASGRGGETHKIDNEEAVYTRGVAGSHKAGWFGGKAMFDYIDEVTGKRYLQ</sequence>
<dbReference type="Proteomes" id="UP001271007">
    <property type="component" value="Unassembled WGS sequence"/>
</dbReference>
<keyword evidence="4" id="KW-1185">Reference proteome</keyword>
<dbReference type="InterPro" id="IPR036409">
    <property type="entry name" value="Aldolase_II/adducin_N_sf"/>
</dbReference>
<evidence type="ECO:0000259" key="2">
    <source>
        <dbReference type="SMART" id="SM01007"/>
    </source>
</evidence>
<dbReference type="GO" id="GO:0051015">
    <property type="term" value="F:actin filament binding"/>
    <property type="evidence" value="ECO:0007669"/>
    <property type="project" value="TreeGrafter"/>
</dbReference>
<protein>
    <recommendedName>
        <fullName evidence="2">Class II aldolase/adducin N-terminal domain-containing protein</fullName>
    </recommendedName>
</protein>
<dbReference type="FunFam" id="3.40.225.10:FF:000009">
    <property type="entry name" value="Class II aldolase/adducin N-terminal"/>
    <property type="match status" value="1"/>
</dbReference>
<feature type="domain" description="Class II aldolase/adducin N-terminal" evidence="2">
    <location>
        <begin position="62"/>
        <end position="243"/>
    </location>
</feature>
<dbReference type="GO" id="GO:0005856">
    <property type="term" value="C:cytoskeleton"/>
    <property type="evidence" value="ECO:0007669"/>
    <property type="project" value="TreeGrafter"/>
</dbReference>
<name>A0AAJ0GJH1_9PEZI</name>
<dbReference type="AlphaFoldDB" id="A0AAJ0GJH1"/>
<dbReference type="PANTHER" id="PTHR10672">
    <property type="entry name" value="ADDUCIN"/>
    <property type="match status" value="1"/>
</dbReference>
<dbReference type="SUPFAM" id="SSF53639">
    <property type="entry name" value="AraD/HMP-PK domain-like"/>
    <property type="match status" value="1"/>
</dbReference>
<organism evidence="3 4">
    <name type="scientific">Extremus antarcticus</name>
    <dbReference type="NCBI Taxonomy" id="702011"/>
    <lineage>
        <taxon>Eukaryota</taxon>
        <taxon>Fungi</taxon>
        <taxon>Dikarya</taxon>
        <taxon>Ascomycota</taxon>
        <taxon>Pezizomycotina</taxon>
        <taxon>Dothideomycetes</taxon>
        <taxon>Dothideomycetidae</taxon>
        <taxon>Mycosphaerellales</taxon>
        <taxon>Extremaceae</taxon>
        <taxon>Extremus</taxon>
    </lineage>
</organism>
<proteinExistence type="predicted"/>
<feature type="region of interest" description="Disordered" evidence="1">
    <location>
        <begin position="1"/>
        <end position="31"/>
    </location>
</feature>
<gene>
    <name evidence="3" type="ORF">LTR09_000360</name>
</gene>
<dbReference type="InterPro" id="IPR001303">
    <property type="entry name" value="Aldolase_II/adducin_N"/>
</dbReference>
<dbReference type="SMART" id="SM01007">
    <property type="entry name" value="Aldolase_II"/>
    <property type="match status" value="1"/>
</dbReference>
<evidence type="ECO:0000256" key="1">
    <source>
        <dbReference type="SAM" id="MobiDB-lite"/>
    </source>
</evidence>
<dbReference type="NCBIfam" id="NF004855">
    <property type="entry name" value="PRK06208.1"/>
    <property type="match status" value="1"/>
</dbReference>